<keyword evidence="2" id="KW-1185">Reference proteome</keyword>
<evidence type="ECO:0000313" key="1">
    <source>
        <dbReference type="EMBL" id="KAJ7775402.1"/>
    </source>
</evidence>
<proteinExistence type="predicted"/>
<dbReference type="EMBL" id="JARKIB010000010">
    <property type="protein sequence ID" value="KAJ7775402.1"/>
    <property type="molecule type" value="Genomic_DNA"/>
</dbReference>
<protein>
    <submittedName>
        <fullName evidence="1">Uncharacterized protein</fullName>
    </submittedName>
</protein>
<organism evidence="1 2">
    <name type="scientific">Mycena metata</name>
    <dbReference type="NCBI Taxonomy" id="1033252"/>
    <lineage>
        <taxon>Eukaryota</taxon>
        <taxon>Fungi</taxon>
        <taxon>Dikarya</taxon>
        <taxon>Basidiomycota</taxon>
        <taxon>Agaricomycotina</taxon>
        <taxon>Agaricomycetes</taxon>
        <taxon>Agaricomycetidae</taxon>
        <taxon>Agaricales</taxon>
        <taxon>Marasmiineae</taxon>
        <taxon>Mycenaceae</taxon>
        <taxon>Mycena</taxon>
    </lineage>
</organism>
<dbReference type="Proteomes" id="UP001215598">
    <property type="component" value="Unassembled WGS sequence"/>
</dbReference>
<reference evidence="1" key="1">
    <citation type="submission" date="2023-03" db="EMBL/GenBank/DDBJ databases">
        <title>Massive genome expansion in bonnet fungi (Mycena s.s.) driven by repeated elements and novel gene families across ecological guilds.</title>
        <authorList>
            <consortium name="Lawrence Berkeley National Laboratory"/>
            <person name="Harder C.B."/>
            <person name="Miyauchi S."/>
            <person name="Viragh M."/>
            <person name="Kuo A."/>
            <person name="Thoen E."/>
            <person name="Andreopoulos B."/>
            <person name="Lu D."/>
            <person name="Skrede I."/>
            <person name="Drula E."/>
            <person name="Henrissat B."/>
            <person name="Morin E."/>
            <person name="Kohler A."/>
            <person name="Barry K."/>
            <person name="LaButti K."/>
            <person name="Morin E."/>
            <person name="Salamov A."/>
            <person name="Lipzen A."/>
            <person name="Mereny Z."/>
            <person name="Hegedus B."/>
            <person name="Baldrian P."/>
            <person name="Stursova M."/>
            <person name="Weitz H."/>
            <person name="Taylor A."/>
            <person name="Grigoriev I.V."/>
            <person name="Nagy L.G."/>
            <person name="Martin F."/>
            <person name="Kauserud H."/>
        </authorList>
    </citation>
    <scope>NUCLEOTIDE SEQUENCE</scope>
    <source>
        <strain evidence="1">CBHHK182m</strain>
    </source>
</reference>
<accession>A0AAD7NUB4</accession>
<evidence type="ECO:0000313" key="2">
    <source>
        <dbReference type="Proteomes" id="UP001215598"/>
    </source>
</evidence>
<name>A0AAD7NUB4_9AGAR</name>
<gene>
    <name evidence="1" type="ORF">B0H16DRAFT_1507218</name>
</gene>
<dbReference type="AlphaFoldDB" id="A0AAD7NUB4"/>
<sequence length="167" mass="19098">MLPMGDIDLQRELMVNTQSGVVESRRERNCVRRVYSARVIGRNSNLTVAIYQGNGAEEDWRRDTKMYMSVRRVLSNVLTLVGAECNSAIRISSKLGQARAMEMFTPRCSMAVQHPISSVRLEVNVFLDLVPLRAFLARQSPIMAVYLYACYTGEWIVRKFKFKLNPC</sequence>
<comment type="caution">
    <text evidence="1">The sequence shown here is derived from an EMBL/GenBank/DDBJ whole genome shotgun (WGS) entry which is preliminary data.</text>
</comment>